<keyword evidence="3" id="KW-0342">GTP-binding</keyword>
<evidence type="ECO:0000259" key="5">
    <source>
        <dbReference type="PROSITE" id="PS51883"/>
    </source>
</evidence>
<dbReference type="FunFam" id="2.70.210.12:FF:000001">
    <property type="entry name" value="GTPase Obg"/>
    <property type="match status" value="1"/>
</dbReference>
<dbReference type="GO" id="GO:0042254">
    <property type="term" value="P:ribosome biogenesis"/>
    <property type="evidence" value="ECO:0007669"/>
    <property type="project" value="UniProtKB-UniRule"/>
</dbReference>
<dbReference type="SUPFAM" id="SSF82051">
    <property type="entry name" value="Obg GTP-binding protein N-terminal domain"/>
    <property type="match status" value="1"/>
</dbReference>
<dbReference type="Pfam" id="PF01018">
    <property type="entry name" value="GTP1_OBG"/>
    <property type="match status" value="2"/>
</dbReference>
<dbReference type="Gene3D" id="3.40.50.300">
    <property type="entry name" value="P-loop containing nucleotide triphosphate hydrolases"/>
    <property type="match status" value="1"/>
</dbReference>
<dbReference type="GO" id="GO:0003924">
    <property type="term" value="F:GTPase activity"/>
    <property type="evidence" value="ECO:0007669"/>
    <property type="project" value="InterPro"/>
</dbReference>
<dbReference type="PRINTS" id="PR00326">
    <property type="entry name" value="GTP1OBG"/>
</dbReference>
<organism evidence="6 7">
    <name type="scientific">Kluyveromyces dobzhanskii CBS 2104</name>
    <dbReference type="NCBI Taxonomy" id="1427455"/>
    <lineage>
        <taxon>Eukaryota</taxon>
        <taxon>Fungi</taxon>
        <taxon>Dikarya</taxon>
        <taxon>Ascomycota</taxon>
        <taxon>Saccharomycotina</taxon>
        <taxon>Saccharomycetes</taxon>
        <taxon>Saccharomycetales</taxon>
        <taxon>Saccharomycetaceae</taxon>
        <taxon>Kluyveromyces</taxon>
    </lineage>
</organism>
<dbReference type="PROSITE" id="PS51883">
    <property type="entry name" value="OBG"/>
    <property type="match status" value="1"/>
</dbReference>
<dbReference type="GO" id="GO:0005739">
    <property type="term" value="C:mitochondrion"/>
    <property type="evidence" value="ECO:0007669"/>
    <property type="project" value="TreeGrafter"/>
</dbReference>
<dbReference type="OrthoDB" id="347018at2759"/>
<dbReference type="NCBIfam" id="TIGR00231">
    <property type="entry name" value="small_GTP"/>
    <property type="match status" value="1"/>
</dbReference>
<dbReference type="PANTHER" id="PTHR11702">
    <property type="entry name" value="DEVELOPMENTALLY REGULATED GTP-BINDING PROTEIN-RELATED"/>
    <property type="match status" value="1"/>
</dbReference>
<evidence type="ECO:0000259" key="4">
    <source>
        <dbReference type="PROSITE" id="PS51710"/>
    </source>
</evidence>
<dbReference type="InterPro" id="IPR036726">
    <property type="entry name" value="GTP1_OBG_dom_sf"/>
</dbReference>
<dbReference type="PANTHER" id="PTHR11702:SF31">
    <property type="entry name" value="MITOCHONDRIAL RIBOSOME-ASSOCIATED GTPASE 2"/>
    <property type="match status" value="1"/>
</dbReference>
<evidence type="ECO:0000313" key="7">
    <source>
        <dbReference type="Proteomes" id="UP000031516"/>
    </source>
</evidence>
<dbReference type="InterPro" id="IPR005225">
    <property type="entry name" value="Small_GTP-bd"/>
</dbReference>
<accession>A0A0A8LB38</accession>
<dbReference type="Proteomes" id="UP000031516">
    <property type="component" value="Unassembled WGS sequence"/>
</dbReference>
<sequence length="548" mass="60700">MIGPRSILRRIARLNQYRLISDIPDNAPGAADNEIWLQELASSRSKQKSNTSLQSTQNLTIKEDRKGSIKHIKGLNNKIKFDIISTPPDTPYIEIKSALSNFTKLSYLEKSKNMRVQQSNFVDLRIIKCRSGNGGEGCVSFFRDKGRAIGPPDGGDGGSGGSVYVQAVKGINSLSKLQTTYIADNGSNGSADQSDGSKGKDLMITVPVGTVVTWCLDPKVVREHVEKKVKERGGGSLRKLLDTSNIILNCTGRFEMDQRPSHIQMFRQSYEPGTGWIFKGKDDEYHFSKEWFQELSKNVTEYDHDLSQTELESDRFPLYGLDLSKPTEKPICLLKGGKGGLGNMHFLTNLIRNPRFCKEGRSGLEQYLMFELKSIADLGLVGLPNAGKSTILNRISNATPRVGHWEFTTLHPTIGTISLGIGKPSFTVADIPGIIKDASLDKGMGLNFLRHIERSKGWVFVISLEKDDPCQDLNTLIEEVGGIEILATKNILVVCNKADVDEQSTYQKYQNVQNLCQENDWEVVPVSALKGENIDLLLQKMAQCAGKA</sequence>
<gene>
    <name evidence="6" type="ORF">KLDO_g4351</name>
</gene>
<keyword evidence="7" id="KW-1185">Reference proteome</keyword>
<dbReference type="InterPro" id="IPR045086">
    <property type="entry name" value="OBG_GTPase"/>
</dbReference>
<feature type="domain" description="OBG-type G" evidence="4">
    <location>
        <begin position="376"/>
        <end position="546"/>
    </location>
</feature>
<evidence type="ECO:0000256" key="3">
    <source>
        <dbReference type="ARBA" id="ARBA00023134"/>
    </source>
</evidence>
<evidence type="ECO:0000256" key="1">
    <source>
        <dbReference type="ARBA" id="ARBA00007699"/>
    </source>
</evidence>
<feature type="domain" description="Obg" evidence="5">
    <location>
        <begin position="119"/>
        <end position="375"/>
    </location>
</feature>
<dbReference type="InterPro" id="IPR031167">
    <property type="entry name" value="G_OBG"/>
</dbReference>
<evidence type="ECO:0000313" key="6">
    <source>
        <dbReference type="EMBL" id="CDO96134.1"/>
    </source>
</evidence>
<dbReference type="EMBL" id="CCBQ010000047">
    <property type="protein sequence ID" value="CDO96134.1"/>
    <property type="molecule type" value="Genomic_DNA"/>
</dbReference>
<name>A0A0A8LB38_9SACH</name>
<reference evidence="6 7" key="1">
    <citation type="submission" date="2014-03" db="EMBL/GenBank/DDBJ databases">
        <title>The genome of Kluyveromyces dobzhanskii.</title>
        <authorList>
            <person name="Nystedt B."/>
            <person name="Astrom S."/>
        </authorList>
    </citation>
    <scope>NUCLEOTIDE SEQUENCE [LARGE SCALE GENOMIC DNA]</scope>
    <source>
        <strain evidence="6 7">CBS 2104</strain>
    </source>
</reference>
<dbReference type="CDD" id="cd01898">
    <property type="entry name" value="Obg"/>
    <property type="match status" value="1"/>
</dbReference>
<dbReference type="AlphaFoldDB" id="A0A0A8LB38"/>
<comment type="similarity">
    <text evidence="1">Belongs to the TRAFAC class OBG-HflX-like GTPase superfamily. OBG GTPase family.</text>
</comment>
<dbReference type="GO" id="GO:0005525">
    <property type="term" value="F:GTP binding"/>
    <property type="evidence" value="ECO:0007669"/>
    <property type="project" value="UniProtKB-KW"/>
</dbReference>
<evidence type="ECO:0000256" key="2">
    <source>
        <dbReference type="ARBA" id="ARBA00022741"/>
    </source>
</evidence>
<dbReference type="InterPro" id="IPR006169">
    <property type="entry name" value="GTP1_OBG_dom"/>
</dbReference>
<dbReference type="Gene3D" id="2.70.210.12">
    <property type="entry name" value="GTP1/OBG domain"/>
    <property type="match status" value="1"/>
</dbReference>
<proteinExistence type="inferred from homology"/>
<protein>
    <submittedName>
        <fullName evidence="6">WGS project CCBQ000000000 data, contig 00058</fullName>
    </submittedName>
</protein>
<dbReference type="InterPro" id="IPR006073">
    <property type="entry name" value="GTP-bd"/>
</dbReference>
<keyword evidence="2" id="KW-0547">Nucleotide-binding</keyword>
<dbReference type="PROSITE" id="PS51710">
    <property type="entry name" value="G_OBG"/>
    <property type="match status" value="1"/>
</dbReference>
<dbReference type="SUPFAM" id="SSF52540">
    <property type="entry name" value="P-loop containing nucleoside triphosphate hydrolases"/>
    <property type="match status" value="1"/>
</dbReference>
<dbReference type="Pfam" id="PF01926">
    <property type="entry name" value="MMR_HSR1"/>
    <property type="match status" value="1"/>
</dbReference>
<comment type="caution">
    <text evidence="6">The sequence shown here is derived from an EMBL/GenBank/DDBJ whole genome shotgun (WGS) entry which is preliminary data.</text>
</comment>
<dbReference type="InterPro" id="IPR027417">
    <property type="entry name" value="P-loop_NTPase"/>
</dbReference>